<dbReference type="InterPro" id="IPR000073">
    <property type="entry name" value="AB_hydrolase_1"/>
</dbReference>
<proteinExistence type="predicted"/>
<dbReference type="PANTHER" id="PTHR43798:SF33">
    <property type="entry name" value="HYDROLASE, PUTATIVE (AFU_ORTHOLOGUE AFUA_2G14860)-RELATED"/>
    <property type="match status" value="1"/>
</dbReference>
<dbReference type="GO" id="GO:0016020">
    <property type="term" value="C:membrane"/>
    <property type="evidence" value="ECO:0007669"/>
    <property type="project" value="TreeGrafter"/>
</dbReference>
<evidence type="ECO:0000313" key="3">
    <source>
        <dbReference type="Proteomes" id="UP000077266"/>
    </source>
</evidence>
<dbReference type="Proteomes" id="UP000077266">
    <property type="component" value="Unassembled WGS sequence"/>
</dbReference>
<dbReference type="InParanoid" id="A0A166A5Z4"/>
<keyword evidence="2" id="KW-0378">Hydrolase</keyword>
<dbReference type="InterPro" id="IPR029058">
    <property type="entry name" value="AB_hydrolase_fold"/>
</dbReference>
<sequence length="338" mass="37352">MATSIRSVVVDPRPTFPLRVCAIHIVPQGSHPSGSTLLFLHATGVHKETWLPLIERLAERYSGIRDIWSIECPNHGESAVLNEQELESNPYTGWMYPRAVHAFLSAKEQHGVDFRALPGPLIGVGHSMGGTSLPLLQTLQPTFPVRALVLLDGTISPETPDKARMLKILAFASWTKTDTWASRKAALKELSKSPGFRSWHPKSLELFVTHALRTHPADAFPEPHRFRGVTLACSRVMEASCHRAQDHHPAALAALRSILDDPTGPPVYFVVGRTDEFNAGPLKQMQAQWSKECGRGGVYWVEKGTHMFPQQEPELAAQAIAEALTHFDGVKLPARARL</sequence>
<keyword evidence="3" id="KW-1185">Reference proteome</keyword>
<dbReference type="GO" id="GO:0016787">
    <property type="term" value="F:hydrolase activity"/>
    <property type="evidence" value="ECO:0007669"/>
    <property type="project" value="UniProtKB-KW"/>
</dbReference>
<dbReference type="Gene3D" id="3.40.50.1820">
    <property type="entry name" value="alpha/beta hydrolase"/>
    <property type="match status" value="1"/>
</dbReference>
<dbReference type="InterPro" id="IPR050266">
    <property type="entry name" value="AB_hydrolase_sf"/>
</dbReference>
<feature type="domain" description="AB hydrolase-1" evidence="1">
    <location>
        <begin position="37"/>
        <end position="318"/>
    </location>
</feature>
<dbReference type="EMBL" id="KV426089">
    <property type="protein sequence ID" value="KZV88809.1"/>
    <property type="molecule type" value="Genomic_DNA"/>
</dbReference>
<evidence type="ECO:0000313" key="2">
    <source>
        <dbReference type="EMBL" id="KZV88809.1"/>
    </source>
</evidence>
<dbReference type="PANTHER" id="PTHR43798">
    <property type="entry name" value="MONOACYLGLYCEROL LIPASE"/>
    <property type="match status" value="1"/>
</dbReference>
<accession>A0A166A5Z4</accession>
<gene>
    <name evidence="2" type="ORF">EXIGLDRAFT_838928</name>
</gene>
<reference evidence="2 3" key="1">
    <citation type="journal article" date="2016" name="Mol. Biol. Evol.">
        <title>Comparative Genomics of Early-Diverging Mushroom-Forming Fungi Provides Insights into the Origins of Lignocellulose Decay Capabilities.</title>
        <authorList>
            <person name="Nagy L.G."/>
            <person name="Riley R."/>
            <person name="Tritt A."/>
            <person name="Adam C."/>
            <person name="Daum C."/>
            <person name="Floudas D."/>
            <person name="Sun H."/>
            <person name="Yadav J.S."/>
            <person name="Pangilinan J."/>
            <person name="Larsson K.H."/>
            <person name="Matsuura K."/>
            <person name="Barry K."/>
            <person name="Labutti K."/>
            <person name="Kuo R."/>
            <person name="Ohm R.A."/>
            <person name="Bhattacharya S.S."/>
            <person name="Shirouzu T."/>
            <person name="Yoshinaga Y."/>
            <person name="Martin F.M."/>
            <person name="Grigoriev I.V."/>
            <person name="Hibbett D.S."/>
        </authorList>
    </citation>
    <scope>NUCLEOTIDE SEQUENCE [LARGE SCALE GENOMIC DNA]</scope>
    <source>
        <strain evidence="2 3">HHB12029</strain>
    </source>
</reference>
<evidence type="ECO:0000259" key="1">
    <source>
        <dbReference type="Pfam" id="PF12697"/>
    </source>
</evidence>
<dbReference type="OrthoDB" id="94039at2759"/>
<name>A0A166A5Z4_EXIGL</name>
<dbReference type="Pfam" id="PF12697">
    <property type="entry name" value="Abhydrolase_6"/>
    <property type="match status" value="1"/>
</dbReference>
<organism evidence="2 3">
    <name type="scientific">Exidia glandulosa HHB12029</name>
    <dbReference type="NCBI Taxonomy" id="1314781"/>
    <lineage>
        <taxon>Eukaryota</taxon>
        <taxon>Fungi</taxon>
        <taxon>Dikarya</taxon>
        <taxon>Basidiomycota</taxon>
        <taxon>Agaricomycotina</taxon>
        <taxon>Agaricomycetes</taxon>
        <taxon>Auriculariales</taxon>
        <taxon>Exidiaceae</taxon>
        <taxon>Exidia</taxon>
    </lineage>
</organism>
<dbReference type="SUPFAM" id="SSF53474">
    <property type="entry name" value="alpha/beta-Hydrolases"/>
    <property type="match status" value="1"/>
</dbReference>
<dbReference type="STRING" id="1314781.A0A166A5Z4"/>
<protein>
    <submittedName>
        <fullName evidence="2">Alpha/beta-hydrolase</fullName>
    </submittedName>
</protein>
<dbReference type="AlphaFoldDB" id="A0A166A5Z4"/>